<feature type="compositionally biased region" description="Polar residues" evidence="1">
    <location>
        <begin position="422"/>
        <end position="440"/>
    </location>
</feature>
<keyword evidence="2" id="KW-0472">Membrane</keyword>
<feature type="compositionally biased region" description="Polar residues" evidence="1">
    <location>
        <begin position="504"/>
        <end position="520"/>
    </location>
</feature>
<gene>
    <name evidence="3" type="ORF">EGW08_002219</name>
</gene>
<sequence length="829" mass="88692">MARFAALGLTFLFAFRTAALMMVQGGLIPLVLLAVTALAQRCTRAVPVHRQPATKKTIFKRIPSSCSNWDKTWAWLTQKDCNTKYRWETVVVPPSEVTQYKLQTYCCDGADKCEEAENRQSTTFDSSDTKFLAVVLGSTAACIVIVIIIFAITFYTKKTRCSQCNNSHAYTSAGESSDGEDSREDSPVEDKVYPVEGRTRHESARSGRERGSFWDSDTDHPEGKGAGEAVYAEIGDPEDAQLPRYADIFREGREEGSRASEARRTGKAKRSKKENPNSDPFTNASAPPLYTEVSKSKRPVLAESGNGCKDKGKCTDAYVNAPNAIRAPPTLKTESQHACVRDGTEVRVVQPAVHTSCRVSDGSNKQKGRPEATSRPSAQVKEEGRIQNDPKYYNVQEKKKKKQRKPSGGSGNSVVAGGKQQKAMSNIRSGPSNTGVSNASAAGAKGRVETKTVKASGATAVAMEMSLSKSCSASETMAKVSPECSETSLSRSQKRRSAPPGSTLYENQNLAHPSSHHQTNPDPPQSAAPPRPSTISNSVHTTDTTKNIPKSNNTCSVIYEAQAPLEKEKKVKRARKSISSSLAPKPSNSANSMSDISEKQQAPASSPHNYENANLVSLMKSKGGKVQHTTHKHKSTGGSAHISGDQIARPTSLTPITAPGQQERQASDAAVLNLSPSSVSPSATFSLAEYKSAGSDSGSHESIPTSSLPSPMTGESNKVNSSPANTYDKLNFEENSSLSGKSHSPNTHVYQSLESAGHIGPASSISCDKDAETLVVDNKLDSQRLDGSAPGDSTLHSSNEEQDCDSPPPSLPPRCPIAASKRAVDGLTA</sequence>
<name>A0A433U8A1_ELYCH</name>
<feature type="compositionally biased region" description="Pro residues" evidence="1">
    <location>
        <begin position="521"/>
        <end position="532"/>
    </location>
</feature>
<feature type="transmembrane region" description="Helical" evidence="2">
    <location>
        <begin position="131"/>
        <end position="155"/>
    </location>
</feature>
<evidence type="ECO:0000313" key="3">
    <source>
        <dbReference type="EMBL" id="RUS90032.1"/>
    </source>
</evidence>
<protein>
    <submittedName>
        <fullName evidence="3">Uncharacterized protein</fullName>
    </submittedName>
</protein>
<evidence type="ECO:0000256" key="2">
    <source>
        <dbReference type="SAM" id="Phobius"/>
    </source>
</evidence>
<dbReference type="OrthoDB" id="6161021at2759"/>
<feature type="compositionally biased region" description="Polar residues" evidence="1">
    <location>
        <begin position="694"/>
        <end position="725"/>
    </location>
</feature>
<feature type="compositionally biased region" description="Basic residues" evidence="1">
    <location>
        <begin position="622"/>
        <end position="635"/>
    </location>
</feature>
<feature type="region of interest" description="Disordered" evidence="1">
    <location>
        <begin position="250"/>
        <end position="315"/>
    </location>
</feature>
<feature type="region of interest" description="Disordered" evidence="1">
    <location>
        <begin position="355"/>
        <end position="765"/>
    </location>
</feature>
<dbReference type="EMBL" id="RQTK01000042">
    <property type="protein sequence ID" value="RUS90032.1"/>
    <property type="molecule type" value="Genomic_DNA"/>
</dbReference>
<feature type="compositionally biased region" description="Low complexity" evidence="1">
    <location>
        <begin position="669"/>
        <end position="688"/>
    </location>
</feature>
<feature type="compositionally biased region" description="Pro residues" evidence="1">
    <location>
        <begin position="806"/>
        <end position="815"/>
    </location>
</feature>
<feature type="region of interest" description="Disordered" evidence="1">
    <location>
        <begin position="778"/>
        <end position="829"/>
    </location>
</feature>
<feature type="compositionally biased region" description="Polar residues" evidence="1">
    <location>
        <begin position="733"/>
        <end position="754"/>
    </location>
</feature>
<keyword evidence="4" id="KW-1185">Reference proteome</keyword>
<keyword evidence="2" id="KW-1133">Transmembrane helix</keyword>
<feature type="compositionally biased region" description="Basic and acidic residues" evidence="1">
    <location>
        <begin position="250"/>
        <end position="264"/>
    </location>
</feature>
<organism evidence="3 4">
    <name type="scientific">Elysia chlorotica</name>
    <name type="common">Eastern emerald elysia</name>
    <name type="synonym">Sea slug</name>
    <dbReference type="NCBI Taxonomy" id="188477"/>
    <lineage>
        <taxon>Eukaryota</taxon>
        <taxon>Metazoa</taxon>
        <taxon>Spiralia</taxon>
        <taxon>Lophotrochozoa</taxon>
        <taxon>Mollusca</taxon>
        <taxon>Gastropoda</taxon>
        <taxon>Heterobranchia</taxon>
        <taxon>Euthyneura</taxon>
        <taxon>Panpulmonata</taxon>
        <taxon>Sacoglossa</taxon>
        <taxon>Placobranchoidea</taxon>
        <taxon>Plakobranchidae</taxon>
        <taxon>Elysia</taxon>
    </lineage>
</organism>
<dbReference type="AlphaFoldDB" id="A0A433U8A1"/>
<feature type="region of interest" description="Disordered" evidence="1">
    <location>
        <begin position="169"/>
        <end position="225"/>
    </location>
</feature>
<accession>A0A433U8A1</accession>
<reference evidence="3 4" key="1">
    <citation type="submission" date="2019-01" db="EMBL/GenBank/DDBJ databases">
        <title>A draft genome assembly of the solar-powered sea slug Elysia chlorotica.</title>
        <authorList>
            <person name="Cai H."/>
            <person name="Li Q."/>
            <person name="Fang X."/>
            <person name="Li J."/>
            <person name="Curtis N.E."/>
            <person name="Altenburger A."/>
            <person name="Shibata T."/>
            <person name="Feng M."/>
            <person name="Maeda T."/>
            <person name="Schwartz J.A."/>
            <person name="Shigenobu S."/>
            <person name="Lundholm N."/>
            <person name="Nishiyama T."/>
            <person name="Yang H."/>
            <person name="Hasebe M."/>
            <person name="Li S."/>
            <person name="Pierce S.K."/>
            <person name="Wang J."/>
        </authorList>
    </citation>
    <scope>NUCLEOTIDE SEQUENCE [LARGE SCALE GENOMIC DNA]</scope>
    <source>
        <strain evidence="3">EC2010</strain>
        <tissue evidence="3">Whole organism of an adult</tissue>
    </source>
</reference>
<evidence type="ECO:0000313" key="4">
    <source>
        <dbReference type="Proteomes" id="UP000271974"/>
    </source>
</evidence>
<feature type="compositionally biased region" description="Polar residues" evidence="1">
    <location>
        <begin position="649"/>
        <end position="664"/>
    </location>
</feature>
<keyword evidence="2" id="KW-0812">Transmembrane</keyword>
<evidence type="ECO:0000256" key="1">
    <source>
        <dbReference type="SAM" id="MobiDB-lite"/>
    </source>
</evidence>
<comment type="caution">
    <text evidence="3">The sequence shown here is derived from an EMBL/GenBank/DDBJ whole genome shotgun (WGS) entry which is preliminary data.</text>
</comment>
<feature type="compositionally biased region" description="Basic and acidic residues" evidence="1">
    <location>
        <begin position="184"/>
        <end position="225"/>
    </location>
</feature>
<proteinExistence type="predicted"/>
<dbReference type="Proteomes" id="UP000271974">
    <property type="component" value="Unassembled WGS sequence"/>
</dbReference>
<feature type="compositionally biased region" description="Polar residues" evidence="1">
    <location>
        <begin position="534"/>
        <end position="556"/>
    </location>
</feature>
<feature type="compositionally biased region" description="Polar residues" evidence="1">
    <location>
        <begin position="577"/>
        <end position="615"/>
    </location>
</feature>